<name>A0A4Q1D9P5_9BACT</name>
<keyword evidence="9" id="KW-1133">Transmembrane helix</keyword>
<dbReference type="Gene3D" id="3.30.565.10">
    <property type="entry name" value="Histidine kinase-like ATPase, C-terminal domain"/>
    <property type="match status" value="1"/>
</dbReference>
<evidence type="ECO:0000313" key="14">
    <source>
        <dbReference type="Proteomes" id="UP000290545"/>
    </source>
</evidence>
<dbReference type="Gene3D" id="2.130.10.10">
    <property type="entry name" value="YVTN repeat-like/Quinoprotein amine dehydrogenase"/>
    <property type="match status" value="3"/>
</dbReference>
<dbReference type="Pfam" id="PF07494">
    <property type="entry name" value="Reg_prop"/>
    <property type="match status" value="2"/>
</dbReference>
<dbReference type="Pfam" id="PF12833">
    <property type="entry name" value="HTH_18"/>
    <property type="match status" value="1"/>
</dbReference>
<dbReference type="SUPFAM" id="SSF50998">
    <property type="entry name" value="Quinoprotein alcohol dehydrogenase-like"/>
    <property type="match status" value="1"/>
</dbReference>
<keyword evidence="9" id="KW-0472">Membrane</keyword>
<dbReference type="PANTHER" id="PTHR43547:SF2">
    <property type="entry name" value="HYBRID SIGNAL TRANSDUCTION HISTIDINE KINASE C"/>
    <property type="match status" value="1"/>
</dbReference>
<dbReference type="Pfam" id="PF00072">
    <property type="entry name" value="Response_reg"/>
    <property type="match status" value="1"/>
</dbReference>
<dbReference type="SUPFAM" id="SSF47384">
    <property type="entry name" value="Homodimeric domain of signal transducing histidine kinase"/>
    <property type="match status" value="1"/>
</dbReference>
<evidence type="ECO:0000259" key="11">
    <source>
        <dbReference type="PROSITE" id="PS50109"/>
    </source>
</evidence>
<keyword evidence="9" id="KW-0812">Transmembrane</keyword>
<dbReference type="GO" id="GO:0000155">
    <property type="term" value="F:phosphorelay sensor kinase activity"/>
    <property type="evidence" value="ECO:0007669"/>
    <property type="project" value="InterPro"/>
</dbReference>
<dbReference type="InterPro" id="IPR036097">
    <property type="entry name" value="HisK_dim/P_sf"/>
</dbReference>
<dbReference type="InterPro" id="IPR036890">
    <property type="entry name" value="HATPase_C_sf"/>
</dbReference>
<dbReference type="RefSeq" id="WP_129001832.1">
    <property type="nucleotide sequence ID" value="NZ_SDHZ01000001.1"/>
</dbReference>
<dbReference type="PROSITE" id="PS50110">
    <property type="entry name" value="RESPONSE_REGULATORY"/>
    <property type="match status" value="1"/>
</dbReference>
<dbReference type="InterPro" id="IPR011110">
    <property type="entry name" value="Reg_prop"/>
</dbReference>
<dbReference type="PROSITE" id="PS01124">
    <property type="entry name" value="HTH_ARAC_FAMILY_2"/>
    <property type="match status" value="1"/>
</dbReference>
<dbReference type="InterPro" id="IPR009057">
    <property type="entry name" value="Homeodomain-like_sf"/>
</dbReference>
<dbReference type="InterPro" id="IPR015943">
    <property type="entry name" value="WD40/YVTN_repeat-like_dom_sf"/>
</dbReference>
<evidence type="ECO:0000256" key="3">
    <source>
        <dbReference type="ARBA" id="ARBA00022553"/>
    </source>
</evidence>
<dbReference type="Pfam" id="PF07495">
    <property type="entry name" value="Y_Y_Y"/>
    <property type="match status" value="1"/>
</dbReference>
<keyword evidence="7" id="KW-0804">Transcription</keyword>
<dbReference type="InterPro" id="IPR003594">
    <property type="entry name" value="HATPase_dom"/>
</dbReference>
<dbReference type="Gene3D" id="1.10.287.130">
    <property type="match status" value="1"/>
</dbReference>
<organism evidence="13 14">
    <name type="scientific">Filimonas effusa</name>
    <dbReference type="NCBI Taxonomy" id="2508721"/>
    <lineage>
        <taxon>Bacteria</taxon>
        <taxon>Pseudomonadati</taxon>
        <taxon>Bacteroidota</taxon>
        <taxon>Chitinophagia</taxon>
        <taxon>Chitinophagales</taxon>
        <taxon>Chitinophagaceae</taxon>
        <taxon>Filimonas</taxon>
    </lineage>
</organism>
<dbReference type="SUPFAM" id="SSF63829">
    <property type="entry name" value="Calcium-dependent phosphotriesterase"/>
    <property type="match status" value="1"/>
</dbReference>
<dbReference type="SUPFAM" id="SSF52172">
    <property type="entry name" value="CheY-like"/>
    <property type="match status" value="1"/>
</dbReference>
<keyword evidence="6" id="KW-0805">Transcription regulation</keyword>
<dbReference type="SUPFAM" id="SSF46689">
    <property type="entry name" value="Homeodomain-like"/>
    <property type="match status" value="1"/>
</dbReference>
<dbReference type="Gene3D" id="1.10.10.60">
    <property type="entry name" value="Homeodomain-like"/>
    <property type="match status" value="1"/>
</dbReference>
<dbReference type="SMART" id="SM00388">
    <property type="entry name" value="HisKA"/>
    <property type="match status" value="1"/>
</dbReference>
<feature type="modified residue" description="4-aspartylphosphate" evidence="8">
    <location>
        <position position="1243"/>
    </location>
</feature>
<proteinExistence type="predicted"/>
<evidence type="ECO:0000259" key="10">
    <source>
        <dbReference type="PROSITE" id="PS01124"/>
    </source>
</evidence>
<dbReference type="GO" id="GO:0003700">
    <property type="term" value="F:DNA-binding transcription factor activity"/>
    <property type="evidence" value="ECO:0007669"/>
    <property type="project" value="InterPro"/>
</dbReference>
<evidence type="ECO:0000259" key="12">
    <source>
        <dbReference type="PROSITE" id="PS50110"/>
    </source>
</evidence>
<dbReference type="Pfam" id="PF02518">
    <property type="entry name" value="HATPase_c"/>
    <property type="match status" value="1"/>
</dbReference>
<dbReference type="EMBL" id="SDHZ01000001">
    <property type="protein sequence ID" value="RXK86081.1"/>
    <property type="molecule type" value="Genomic_DNA"/>
</dbReference>
<keyword evidence="3 8" id="KW-0597">Phosphoprotein</keyword>
<dbReference type="SMART" id="SM00387">
    <property type="entry name" value="HATPase_c"/>
    <property type="match status" value="1"/>
</dbReference>
<comment type="catalytic activity">
    <reaction evidence="1">
        <text>ATP + protein L-histidine = ADP + protein N-phospho-L-histidine.</text>
        <dbReference type="EC" id="2.7.13.3"/>
    </reaction>
</comment>
<dbReference type="Gene3D" id="2.60.40.10">
    <property type="entry name" value="Immunoglobulins"/>
    <property type="match status" value="1"/>
</dbReference>
<dbReference type="InterPro" id="IPR011006">
    <property type="entry name" value="CheY-like_superfamily"/>
</dbReference>
<dbReference type="InterPro" id="IPR018060">
    <property type="entry name" value="HTH_AraC"/>
</dbReference>
<accession>A0A4Q1D9P5</accession>
<protein>
    <recommendedName>
        <fullName evidence="2">histidine kinase</fullName>
        <ecNumber evidence="2">2.7.13.3</ecNumber>
    </recommendedName>
</protein>
<dbReference type="InterPro" id="IPR005467">
    <property type="entry name" value="His_kinase_dom"/>
</dbReference>
<evidence type="ECO:0000256" key="1">
    <source>
        <dbReference type="ARBA" id="ARBA00000085"/>
    </source>
</evidence>
<evidence type="ECO:0000256" key="2">
    <source>
        <dbReference type="ARBA" id="ARBA00012438"/>
    </source>
</evidence>
<feature type="transmembrane region" description="Helical" evidence="9">
    <location>
        <begin position="890"/>
        <end position="914"/>
    </location>
</feature>
<keyword evidence="14" id="KW-1185">Reference proteome</keyword>
<dbReference type="Pfam" id="PF00512">
    <property type="entry name" value="HisKA"/>
    <property type="match status" value="1"/>
</dbReference>
<keyword evidence="5 13" id="KW-0418">Kinase</keyword>
<feature type="domain" description="Histidine kinase" evidence="11">
    <location>
        <begin position="936"/>
        <end position="1149"/>
    </location>
</feature>
<dbReference type="PRINTS" id="PR00344">
    <property type="entry name" value="BCTRLSENSOR"/>
</dbReference>
<evidence type="ECO:0000256" key="8">
    <source>
        <dbReference type="PROSITE-ProRule" id="PRU00169"/>
    </source>
</evidence>
<dbReference type="SUPFAM" id="SSF55874">
    <property type="entry name" value="ATPase domain of HSP90 chaperone/DNA topoisomerase II/histidine kinase"/>
    <property type="match status" value="1"/>
</dbReference>
<dbReference type="SMART" id="SM00448">
    <property type="entry name" value="REC"/>
    <property type="match status" value="1"/>
</dbReference>
<evidence type="ECO:0000256" key="5">
    <source>
        <dbReference type="ARBA" id="ARBA00022777"/>
    </source>
</evidence>
<dbReference type="InterPro" id="IPR003661">
    <property type="entry name" value="HisK_dim/P_dom"/>
</dbReference>
<dbReference type="SMART" id="SM00342">
    <property type="entry name" value="HTH_ARAC"/>
    <property type="match status" value="1"/>
</dbReference>
<dbReference type="InterPro" id="IPR011047">
    <property type="entry name" value="Quinoprotein_ADH-like_sf"/>
</dbReference>
<dbReference type="InterPro" id="IPR001789">
    <property type="entry name" value="Sig_transdc_resp-reg_receiver"/>
</dbReference>
<dbReference type="Proteomes" id="UP000290545">
    <property type="component" value="Unassembled WGS sequence"/>
</dbReference>
<dbReference type="OrthoDB" id="1108380at2"/>
<evidence type="ECO:0000256" key="7">
    <source>
        <dbReference type="ARBA" id="ARBA00023163"/>
    </source>
</evidence>
<sequence>MNVFRSIVLLLLLSPLGLLGQPKTHIEHFGLEEGLPQRTIMDIMQDSKGFMWLATWDGICKFDGYNFTSFKTAPNDTIVMNTSRVDKIAEDSYGYIWLTNYNKEAFRFDPATEKYVASFRVNNRAFKTSEIQPKPSGKVWLLSGSMGAICVLDSLNTRRQLSVAQKSLPDNKVNTVFEDVSGLSWVLTDNGLVRFSPSVSKDNTYRVFFSGKDKLSQGAHFLSATETDKAILFGANNGRIFIYDKSIETFSSFNTGVRSDIISIKKAYNNLFVILTGNDGFFICDANMRTIKKVDKVAYKALPTNEMLSCYPDRNNNIWLETNSKGIAKYNLFEDKLSFYTPNDYGNNAAFFPSFFIMEDKLGNIWAHPHGGFSFYDAKLDKMVPFFNNPRSPEWKFSDILHYACMDKQGNIWLSTRSGGLEKIVIENSLFKQNDFYSSNISVTGYEVRSILEDANHNIWLGNLGGIISVYDSNRNLKGFVCEDGTVSKSGKRLKAMTYSLMQDRKGNIWAGTKGNGVYLLKPRNNSFESFEIVHYKNIPGDKYSLSNDLIYSIHEDDKGRIWLGSFGGGINLFDAVNKRFFNQNNLFKHYPVEAGARVRTVRSFNNKLYAGTTAGLVVLSVSDKEPGILGYKVFTKATGDIMNANDVQNICITGNKDLYIGTFGGGMSKIVSWDKDGFPEKSKIYGKKDGLCSDIVLSIAEDNCGHLWINSEGRLSRFNPASEKCERFNDVSKGSSQYFMETLPLLTSDGELIYGYSAGTLSFWPGKIVKNNYTPYLALVKLKVSNNDYTLNTKVDDIKELVLKHKENIFSIEYAALDYSGAHGISYAYKLEGFDEDWVISQQRIANYTNIPPGDYIFKVKSTNSSGTWIDNERSLLITIKPSIWQTKWAYLSYFLLGALLLYVVLRSIFIYYRLKERILLEEAQTEMRSRFFTEISHEIRTPLTMVVAPLENILQNEKTHAAIRPQLQLVMTNANRMLKMVNQILDFRKIQKQRLQIKEIPVGGYVEEVCNTAFKLTEDQGIHLAVNNQLGTDTIWVDPEAIEKLLYNLVSNSIKHTPKGKKIEVNVFRKDKSVALQVKDQGEGMSKEILNKLFARFVSYNKDKSKPSTGIGLSIVKEIVDKHHAKIVVESDENKGSTITVLFQPGREHFSRDANIDIISASVKPAEDDMTVVEGAAMITEKPAEDCILKQLSILVVEDDPDLRDFIKSVLTDEYQVYEAKNGREGYEKAKLFMPDIILSDLMMPEMDGIAFLQKMRSDDNTSHIPFILLTAKTSADDELEGINKGADDYITKPFSLKLLTAKISNILRQRKNLAAHLLKGASHEPEDVVVKELPAHGNITEQDELFLKQLRQDILDNIDRSEFAIDDLARKANLSRRLFFSKVKSLSGLAPVEFVREVRLNYAAELIRTQQYRIKEVVYMVGFSDVRYFAQCFKKTFGMTPMQYRENAKEC</sequence>
<gene>
    <name evidence="13" type="ORF">ESB13_04525</name>
</gene>
<dbReference type="FunFam" id="1.10.287.130:FF:000045">
    <property type="entry name" value="Two-component system sensor histidine kinase/response regulator"/>
    <property type="match status" value="1"/>
</dbReference>
<keyword evidence="4" id="KW-0808">Transferase</keyword>
<dbReference type="PROSITE" id="PS50109">
    <property type="entry name" value="HIS_KIN"/>
    <property type="match status" value="1"/>
</dbReference>
<evidence type="ECO:0000313" key="13">
    <source>
        <dbReference type="EMBL" id="RXK86081.1"/>
    </source>
</evidence>
<dbReference type="InterPro" id="IPR004358">
    <property type="entry name" value="Sig_transdc_His_kin-like_C"/>
</dbReference>
<evidence type="ECO:0000256" key="9">
    <source>
        <dbReference type="SAM" id="Phobius"/>
    </source>
</evidence>
<feature type="domain" description="HTH araC/xylS-type" evidence="10">
    <location>
        <begin position="1351"/>
        <end position="1450"/>
    </location>
</feature>
<dbReference type="CDD" id="cd00082">
    <property type="entry name" value="HisKA"/>
    <property type="match status" value="1"/>
</dbReference>
<dbReference type="PANTHER" id="PTHR43547">
    <property type="entry name" value="TWO-COMPONENT HISTIDINE KINASE"/>
    <property type="match status" value="1"/>
</dbReference>
<evidence type="ECO:0000256" key="6">
    <source>
        <dbReference type="ARBA" id="ARBA00023015"/>
    </source>
</evidence>
<feature type="domain" description="Response regulatory" evidence="12">
    <location>
        <begin position="1195"/>
        <end position="1310"/>
    </location>
</feature>
<dbReference type="EC" id="2.7.13.3" evidence="2"/>
<dbReference type="CDD" id="cd17574">
    <property type="entry name" value="REC_OmpR"/>
    <property type="match status" value="1"/>
</dbReference>
<dbReference type="InterPro" id="IPR013783">
    <property type="entry name" value="Ig-like_fold"/>
</dbReference>
<dbReference type="FunFam" id="3.30.565.10:FF:000006">
    <property type="entry name" value="Sensor histidine kinase WalK"/>
    <property type="match status" value="1"/>
</dbReference>
<dbReference type="Gene3D" id="3.40.50.2300">
    <property type="match status" value="1"/>
</dbReference>
<evidence type="ECO:0000256" key="4">
    <source>
        <dbReference type="ARBA" id="ARBA00022679"/>
    </source>
</evidence>
<dbReference type="GO" id="GO:0043565">
    <property type="term" value="F:sequence-specific DNA binding"/>
    <property type="evidence" value="ECO:0007669"/>
    <property type="project" value="InterPro"/>
</dbReference>
<comment type="caution">
    <text evidence="13">The sequence shown here is derived from an EMBL/GenBank/DDBJ whole genome shotgun (WGS) entry which is preliminary data.</text>
</comment>
<reference evidence="13 14" key="1">
    <citation type="submission" date="2019-01" db="EMBL/GenBank/DDBJ databases">
        <title>Filimonas sp. strain TTM-71.</title>
        <authorList>
            <person name="Chen W.-M."/>
        </authorList>
    </citation>
    <scope>NUCLEOTIDE SEQUENCE [LARGE SCALE GENOMIC DNA]</scope>
    <source>
        <strain evidence="13 14">TTM-71</strain>
    </source>
</reference>
<dbReference type="InterPro" id="IPR011123">
    <property type="entry name" value="Y_Y_Y"/>
</dbReference>